<proteinExistence type="inferred from homology"/>
<dbReference type="GO" id="GO:0004650">
    <property type="term" value="F:polygalacturonase activity"/>
    <property type="evidence" value="ECO:0007669"/>
    <property type="project" value="InterPro"/>
</dbReference>
<dbReference type="GO" id="GO:0000272">
    <property type="term" value="P:polysaccharide catabolic process"/>
    <property type="evidence" value="ECO:0007669"/>
    <property type="project" value="UniProtKB-KW"/>
</dbReference>
<evidence type="ECO:0000256" key="5">
    <source>
        <dbReference type="ARBA" id="ARBA00022801"/>
    </source>
</evidence>
<keyword evidence="3" id="KW-0964">Secreted</keyword>
<evidence type="ECO:0000259" key="14">
    <source>
        <dbReference type="Pfam" id="PF12708"/>
    </source>
</evidence>
<dbReference type="InterPro" id="IPR000743">
    <property type="entry name" value="Glyco_hydro_28"/>
</dbReference>
<comment type="similarity">
    <text evidence="2 12">Belongs to the glycosyl hydrolase 28 family.</text>
</comment>
<accession>A0A9W9TKZ2</accession>
<dbReference type="Pfam" id="PF12708">
    <property type="entry name" value="Pect-lyase_RHGA_epim"/>
    <property type="match status" value="1"/>
</dbReference>
<evidence type="ECO:0000256" key="6">
    <source>
        <dbReference type="ARBA" id="ARBA00023157"/>
    </source>
</evidence>
<reference evidence="15" key="2">
    <citation type="journal article" date="2023" name="IMA Fungus">
        <title>Comparative genomic study of the Penicillium genus elucidates a diverse pangenome and 15 lateral gene transfer events.</title>
        <authorList>
            <person name="Petersen C."/>
            <person name="Sorensen T."/>
            <person name="Nielsen M.R."/>
            <person name="Sondergaard T.E."/>
            <person name="Sorensen J.L."/>
            <person name="Fitzpatrick D.A."/>
            <person name="Frisvad J.C."/>
            <person name="Nielsen K.L."/>
        </authorList>
    </citation>
    <scope>NUCLEOTIDE SEQUENCE</scope>
    <source>
        <strain evidence="15">IBT 19713</strain>
    </source>
</reference>
<feature type="chain" id="PRO_5040775719" description="Rhamnogalacturonase A/B/Epimerase-like pectate lyase domain-containing protein" evidence="13">
    <location>
        <begin position="20"/>
        <end position="348"/>
    </location>
</feature>
<dbReference type="EMBL" id="JAPQKS010000005">
    <property type="protein sequence ID" value="KAJ5225035.1"/>
    <property type="molecule type" value="Genomic_DNA"/>
</dbReference>
<dbReference type="OrthoDB" id="2268901at2759"/>
<dbReference type="AlphaFoldDB" id="A0A9W9TKZ2"/>
<keyword evidence="6" id="KW-1015">Disulfide bond</keyword>
<evidence type="ECO:0000256" key="11">
    <source>
        <dbReference type="ARBA" id="ARBA00023326"/>
    </source>
</evidence>
<name>A0A9W9TKZ2_9EURO</name>
<reference evidence="15" key="1">
    <citation type="submission" date="2022-11" db="EMBL/GenBank/DDBJ databases">
        <authorList>
            <person name="Petersen C."/>
        </authorList>
    </citation>
    <scope>NUCLEOTIDE SEQUENCE</scope>
    <source>
        <strain evidence="15">IBT 19713</strain>
    </source>
</reference>
<keyword evidence="8" id="KW-0119">Carbohydrate metabolism</keyword>
<comment type="subcellular location">
    <subcellularLocation>
        <location evidence="1">Secreted</location>
    </subcellularLocation>
</comment>
<dbReference type="RefSeq" id="XP_058328446.1">
    <property type="nucleotide sequence ID" value="XM_058475556.1"/>
</dbReference>
<dbReference type="Proteomes" id="UP001150941">
    <property type="component" value="Unassembled WGS sequence"/>
</dbReference>
<evidence type="ECO:0000256" key="10">
    <source>
        <dbReference type="ARBA" id="ARBA00023316"/>
    </source>
</evidence>
<evidence type="ECO:0000313" key="15">
    <source>
        <dbReference type="EMBL" id="KAJ5225035.1"/>
    </source>
</evidence>
<evidence type="ECO:0000313" key="16">
    <source>
        <dbReference type="Proteomes" id="UP001150941"/>
    </source>
</evidence>
<keyword evidence="7" id="KW-0325">Glycoprotein</keyword>
<comment type="caution">
    <text evidence="15">The sequence shown here is derived from an EMBL/GenBank/DDBJ whole genome shotgun (WGS) entry which is preliminary data.</text>
</comment>
<keyword evidence="16" id="KW-1185">Reference proteome</keyword>
<dbReference type="PANTHER" id="PTHR31736">
    <property type="match status" value="1"/>
</dbReference>
<evidence type="ECO:0000256" key="9">
    <source>
        <dbReference type="ARBA" id="ARBA00023295"/>
    </source>
</evidence>
<dbReference type="GO" id="GO:0046576">
    <property type="term" value="F:rhamnogalacturonan alpha-L-rhamnopyranosyl-(1-&gt;4)-alpha-D-galactopyranosyluronide lyase activity"/>
    <property type="evidence" value="ECO:0007669"/>
    <property type="project" value="UniProtKB-ARBA"/>
</dbReference>
<dbReference type="InterPro" id="IPR012334">
    <property type="entry name" value="Pectin_lyas_fold"/>
</dbReference>
<organism evidence="15 16">
    <name type="scientific">Penicillium chermesinum</name>
    <dbReference type="NCBI Taxonomy" id="63820"/>
    <lineage>
        <taxon>Eukaryota</taxon>
        <taxon>Fungi</taxon>
        <taxon>Dikarya</taxon>
        <taxon>Ascomycota</taxon>
        <taxon>Pezizomycotina</taxon>
        <taxon>Eurotiomycetes</taxon>
        <taxon>Eurotiomycetidae</taxon>
        <taxon>Eurotiales</taxon>
        <taxon>Aspergillaceae</taxon>
        <taxon>Penicillium</taxon>
    </lineage>
</organism>
<dbReference type="GO" id="GO:0071555">
    <property type="term" value="P:cell wall organization"/>
    <property type="evidence" value="ECO:0007669"/>
    <property type="project" value="UniProtKB-KW"/>
</dbReference>
<protein>
    <recommendedName>
        <fullName evidence="14">Rhamnogalacturonase A/B/Epimerase-like pectate lyase domain-containing protein</fullName>
    </recommendedName>
</protein>
<dbReference type="InterPro" id="IPR011050">
    <property type="entry name" value="Pectin_lyase_fold/virulence"/>
</dbReference>
<dbReference type="PANTHER" id="PTHR31736:SF19">
    <property type="entry name" value="PECTIN LYASE SUPERFAMILY PROTEIN-RELATED"/>
    <property type="match status" value="1"/>
</dbReference>
<feature type="signal peptide" evidence="13">
    <location>
        <begin position="1"/>
        <end position="19"/>
    </location>
</feature>
<evidence type="ECO:0000256" key="4">
    <source>
        <dbReference type="ARBA" id="ARBA00022729"/>
    </source>
</evidence>
<dbReference type="GO" id="GO:0005576">
    <property type="term" value="C:extracellular region"/>
    <property type="evidence" value="ECO:0007669"/>
    <property type="project" value="UniProtKB-SubCell"/>
</dbReference>
<evidence type="ECO:0000256" key="13">
    <source>
        <dbReference type="SAM" id="SignalP"/>
    </source>
</evidence>
<keyword evidence="9 12" id="KW-0326">Glycosidase</keyword>
<keyword evidence="11" id="KW-0624">Polysaccharide degradation</keyword>
<dbReference type="Gene3D" id="2.160.20.10">
    <property type="entry name" value="Single-stranded right-handed beta-helix, Pectin lyase-like"/>
    <property type="match status" value="1"/>
</dbReference>
<evidence type="ECO:0000256" key="3">
    <source>
        <dbReference type="ARBA" id="ARBA00022525"/>
    </source>
</evidence>
<evidence type="ECO:0000256" key="7">
    <source>
        <dbReference type="ARBA" id="ARBA00023180"/>
    </source>
</evidence>
<dbReference type="InterPro" id="IPR024535">
    <property type="entry name" value="RHGA/B-epi-like_pectate_lyase"/>
</dbReference>
<gene>
    <name evidence="15" type="ORF">N7468_006260</name>
</gene>
<dbReference type="SUPFAM" id="SSF51126">
    <property type="entry name" value="Pectin lyase-like"/>
    <property type="match status" value="1"/>
</dbReference>
<evidence type="ECO:0000256" key="2">
    <source>
        <dbReference type="ARBA" id="ARBA00008834"/>
    </source>
</evidence>
<evidence type="ECO:0000256" key="1">
    <source>
        <dbReference type="ARBA" id="ARBA00004613"/>
    </source>
</evidence>
<evidence type="ECO:0000256" key="8">
    <source>
        <dbReference type="ARBA" id="ARBA00023277"/>
    </source>
</evidence>
<keyword evidence="5 12" id="KW-0378">Hydrolase</keyword>
<dbReference type="GeneID" id="83202859"/>
<dbReference type="Pfam" id="PF00295">
    <property type="entry name" value="Glyco_hydro_28"/>
    <property type="match status" value="1"/>
</dbReference>
<keyword evidence="10" id="KW-0961">Cell wall biogenesis/degradation</keyword>
<sequence length="348" mass="37206">MLSSRTLLVLGLVPLLATAQLSSPVGPTTSYSMKANHKICNVLNYGAVADNSTDVGTAISSAWDDCKTGGVVYIPSGDYALATWVDLTGGSSCAIVIDGIIYRTGKDGGAFQGFGYEFHAGGDISGPRILRLYDVADFSVHDLALVDSPSFHFSMDTCENGEVYNMIVRGGNEEDLTIEVTNKDEQLTASQSPARNILVESIYCNWSGGCAMGSLATGTNISDITYRNIYTWSSNQMYMIKSNGGDGNVDNVVLENFIGHGNAYSLDIDQYWSSQSTSSGDGVQLNNITIRNWKGTAADGAKRGPIKVACAEGAPCTDITIEDFAIWTEEGDYEWYSCESAYGEGACP</sequence>
<feature type="domain" description="Rhamnogalacturonase A/B/Epimerase-like pectate lyase" evidence="14">
    <location>
        <begin position="40"/>
        <end position="83"/>
    </location>
</feature>
<keyword evidence="4 13" id="KW-0732">Signal</keyword>
<evidence type="ECO:0000256" key="12">
    <source>
        <dbReference type="RuleBase" id="RU361169"/>
    </source>
</evidence>